<organism evidence="14">
    <name type="scientific">Lentimicrobium saccharophilum</name>
    <dbReference type="NCBI Taxonomy" id="1678841"/>
    <lineage>
        <taxon>Bacteria</taxon>
        <taxon>Pseudomonadati</taxon>
        <taxon>Bacteroidota</taxon>
        <taxon>Bacteroidia</taxon>
        <taxon>Bacteroidales</taxon>
        <taxon>Lentimicrobiaceae</taxon>
        <taxon>Lentimicrobium</taxon>
    </lineage>
</organism>
<evidence type="ECO:0000313" key="14">
    <source>
        <dbReference type="EMBL" id="GAP44557.1"/>
    </source>
</evidence>
<dbReference type="GO" id="GO:0008076">
    <property type="term" value="C:voltage-gated potassium channel complex"/>
    <property type="evidence" value="ECO:0007669"/>
    <property type="project" value="InterPro"/>
</dbReference>
<keyword evidence="4 12" id="KW-0812">Transmembrane</keyword>
<keyword evidence="9" id="KW-0406">Ion transport</keyword>
<dbReference type="InterPro" id="IPR005821">
    <property type="entry name" value="Ion_trans_dom"/>
</dbReference>
<evidence type="ECO:0000256" key="5">
    <source>
        <dbReference type="ARBA" id="ARBA00022826"/>
    </source>
</evidence>
<name>A0A0S7BVH0_9BACT</name>
<feature type="domain" description="Ion transport" evidence="13">
    <location>
        <begin position="27"/>
        <end position="243"/>
    </location>
</feature>
<accession>A0A0S7BVH0</accession>
<proteinExistence type="predicted"/>
<dbReference type="PRINTS" id="PR00169">
    <property type="entry name" value="KCHANNEL"/>
</dbReference>
<keyword evidence="6" id="KW-0851">Voltage-gated channel</keyword>
<evidence type="ECO:0000256" key="1">
    <source>
        <dbReference type="ARBA" id="ARBA00004141"/>
    </source>
</evidence>
<keyword evidence="5" id="KW-0631">Potassium channel</keyword>
<dbReference type="AlphaFoldDB" id="A0A0S7BVH0"/>
<evidence type="ECO:0000256" key="3">
    <source>
        <dbReference type="ARBA" id="ARBA00022538"/>
    </source>
</evidence>
<evidence type="ECO:0000256" key="9">
    <source>
        <dbReference type="ARBA" id="ARBA00023065"/>
    </source>
</evidence>
<dbReference type="SUPFAM" id="SSF81324">
    <property type="entry name" value="Voltage-gated potassium channels"/>
    <property type="match status" value="1"/>
</dbReference>
<evidence type="ECO:0000256" key="4">
    <source>
        <dbReference type="ARBA" id="ARBA00022692"/>
    </source>
</evidence>
<evidence type="ECO:0000256" key="6">
    <source>
        <dbReference type="ARBA" id="ARBA00022882"/>
    </source>
</evidence>
<dbReference type="PANTHER" id="PTHR11537">
    <property type="entry name" value="VOLTAGE-GATED POTASSIUM CHANNEL"/>
    <property type="match status" value="1"/>
</dbReference>
<evidence type="ECO:0000256" key="11">
    <source>
        <dbReference type="ARBA" id="ARBA00023303"/>
    </source>
</evidence>
<evidence type="ECO:0000256" key="8">
    <source>
        <dbReference type="ARBA" id="ARBA00022989"/>
    </source>
</evidence>
<feature type="transmembrane region" description="Helical" evidence="12">
    <location>
        <begin position="58"/>
        <end position="81"/>
    </location>
</feature>
<keyword evidence="15" id="KW-1185">Reference proteome</keyword>
<keyword evidence="3" id="KW-0633">Potassium transport</keyword>
<dbReference type="Gene3D" id="1.20.120.350">
    <property type="entry name" value="Voltage-gated potassium channels. Chain C"/>
    <property type="match status" value="1"/>
</dbReference>
<dbReference type="PANTHER" id="PTHR11537:SF254">
    <property type="entry name" value="POTASSIUM VOLTAGE-GATED CHANNEL PROTEIN SHAB"/>
    <property type="match status" value="1"/>
</dbReference>
<dbReference type="Proteomes" id="UP000053091">
    <property type="component" value="Unassembled WGS sequence"/>
</dbReference>
<evidence type="ECO:0000256" key="12">
    <source>
        <dbReference type="SAM" id="Phobius"/>
    </source>
</evidence>
<evidence type="ECO:0000313" key="15">
    <source>
        <dbReference type="Proteomes" id="UP000053091"/>
    </source>
</evidence>
<keyword evidence="7" id="KW-0630">Potassium</keyword>
<dbReference type="RefSeq" id="WP_062044055.1">
    <property type="nucleotide sequence ID" value="NZ_DF968183.1"/>
</dbReference>
<dbReference type="GO" id="GO:0001508">
    <property type="term" value="P:action potential"/>
    <property type="evidence" value="ECO:0007669"/>
    <property type="project" value="TreeGrafter"/>
</dbReference>
<dbReference type="InterPro" id="IPR028325">
    <property type="entry name" value="VG_K_chnl"/>
</dbReference>
<dbReference type="Pfam" id="PF00520">
    <property type="entry name" value="Ion_trans"/>
    <property type="match status" value="1"/>
</dbReference>
<dbReference type="InterPro" id="IPR027359">
    <property type="entry name" value="Volt_channel_dom_sf"/>
</dbReference>
<protein>
    <submittedName>
        <fullName evidence="14">Voltage-gated potassium channel Kch</fullName>
    </submittedName>
</protein>
<feature type="transmembrane region" description="Helical" evidence="12">
    <location>
        <begin position="154"/>
        <end position="175"/>
    </location>
</feature>
<keyword evidence="11 14" id="KW-0407">Ion channel</keyword>
<feature type="transmembrane region" description="Helical" evidence="12">
    <location>
        <begin position="213"/>
        <end position="235"/>
    </location>
</feature>
<dbReference type="EMBL" id="DF968183">
    <property type="protein sequence ID" value="GAP44557.1"/>
    <property type="molecule type" value="Genomic_DNA"/>
</dbReference>
<gene>
    <name evidence="14" type="ORF">TBC1_12365</name>
</gene>
<dbReference type="OrthoDB" id="9799090at2"/>
<sequence>MIEFTENEKLKRKFYKIIFEADTPAGKLFDVVLIWSILLSVVLVVVESVHEYNEKYQVLFTAGEWFFTIMFTLEYMLRIYVIRRKTVYIFSFFGVVDLLAILPTYISLLFPGTQYLMVIRILRLMRVFRVFKLSNYLAEANILRKALLASSRKILVFLSSIAVLVVVIGAIMYVIEGPKYGFKDIPTSIYWAVVTLTTVGYGDISPQTGVGQFFASVVMVLGYAIIAVPTGIMTVELSALHRKKNTTTTRVCPECMHEGHDDDARYCKYCGHKFIKD</sequence>
<dbReference type="PATRIC" id="fig|1678841.3.peg.3065"/>
<keyword evidence="10 12" id="KW-0472">Membrane</keyword>
<keyword evidence="8 12" id="KW-1133">Transmembrane helix</keyword>
<evidence type="ECO:0000256" key="7">
    <source>
        <dbReference type="ARBA" id="ARBA00022958"/>
    </source>
</evidence>
<keyword evidence="2" id="KW-0813">Transport</keyword>
<dbReference type="GO" id="GO:0005249">
    <property type="term" value="F:voltage-gated potassium channel activity"/>
    <property type="evidence" value="ECO:0007669"/>
    <property type="project" value="InterPro"/>
</dbReference>
<reference evidence="14" key="1">
    <citation type="journal article" date="2015" name="Genome Announc.">
        <title>Draft Genome Sequence of Bacteroidales Strain TBC1, a Novel Isolate from a Methanogenic Wastewater Treatment System.</title>
        <authorList>
            <person name="Tourlousse D.M."/>
            <person name="Matsuura N."/>
            <person name="Sun L."/>
            <person name="Toyonaga M."/>
            <person name="Kuroda K."/>
            <person name="Ohashi A."/>
            <person name="Cruz R."/>
            <person name="Yamaguchi T."/>
            <person name="Sekiguchi Y."/>
        </authorList>
    </citation>
    <scope>NUCLEOTIDE SEQUENCE [LARGE SCALE GENOMIC DNA]</scope>
    <source>
        <strain evidence="14">TBC1</strain>
    </source>
</reference>
<evidence type="ECO:0000256" key="10">
    <source>
        <dbReference type="ARBA" id="ARBA00023136"/>
    </source>
</evidence>
<dbReference type="STRING" id="1678841.TBC1_12365"/>
<feature type="transmembrane region" description="Helical" evidence="12">
    <location>
        <begin position="28"/>
        <end position="46"/>
    </location>
</feature>
<evidence type="ECO:0000259" key="13">
    <source>
        <dbReference type="Pfam" id="PF00520"/>
    </source>
</evidence>
<dbReference type="Gene3D" id="1.10.287.70">
    <property type="match status" value="1"/>
</dbReference>
<comment type="subcellular location">
    <subcellularLocation>
        <location evidence="1">Membrane</location>
        <topology evidence="1">Multi-pass membrane protein</topology>
    </subcellularLocation>
</comment>
<evidence type="ECO:0000256" key="2">
    <source>
        <dbReference type="ARBA" id="ARBA00022448"/>
    </source>
</evidence>